<dbReference type="InterPro" id="IPR002016">
    <property type="entry name" value="Haem_peroxidase"/>
</dbReference>
<keyword evidence="3 13" id="KW-0349">Heme</keyword>
<proteinExistence type="inferred from homology"/>
<keyword evidence="2 13" id="KW-0575">Peroxidase</keyword>
<comment type="function">
    <text evidence="13">Removal of H(2)O(2), oxidation of toxic reductants, biosynthesis and degradation of lignin, suberization, auxin catabolism, response to environmental stresses such as wounding, pathogen attack and oxidative stress.</text>
</comment>
<dbReference type="GO" id="GO:0020037">
    <property type="term" value="F:heme binding"/>
    <property type="evidence" value="ECO:0007669"/>
    <property type="project" value="UniProtKB-UniRule"/>
</dbReference>
<dbReference type="InterPro" id="IPR010255">
    <property type="entry name" value="Haem_peroxidase_sf"/>
</dbReference>
<feature type="disulfide bond" evidence="12">
    <location>
        <begin position="86"/>
        <end position="91"/>
    </location>
</feature>
<evidence type="ECO:0000256" key="11">
    <source>
        <dbReference type="PIRSR" id="PIRSR600823-4"/>
    </source>
</evidence>
<dbReference type="GO" id="GO:0046872">
    <property type="term" value="F:metal ion binding"/>
    <property type="evidence" value="ECO:0007669"/>
    <property type="project" value="UniProtKB-UniRule"/>
</dbReference>
<dbReference type="AlphaFoldDB" id="A0A5P1F2L4"/>
<gene>
    <name evidence="15" type="ORF">A4U43_C04F19070</name>
</gene>
<evidence type="ECO:0000256" key="7">
    <source>
        <dbReference type="ARBA" id="ARBA00023004"/>
    </source>
</evidence>
<keyword evidence="6 13" id="KW-0560">Oxidoreductase</keyword>
<evidence type="ECO:0000256" key="9">
    <source>
        <dbReference type="PIRSR" id="PIRSR600823-2"/>
    </source>
</evidence>
<dbReference type="PRINTS" id="PR00461">
    <property type="entry name" value="PLPEROXIDASE"/>
</dbReference>
<feature type="binding site" evidence="10">
    <location>
        <position position="103"/>
    </location>
    <ligand>
        <name>Ca(2+)</name>
        <dbReference type="ChEBI" id="CHEBI:29108"/>
        <label>1</label>
    </ligand>
</feature>
<feature type="binding site" evidence="10">
    <location>
        <position position="85"/>
    </location>
    <ligand>
        <name>Ca(2+)</name>
        <dbReference type="ChEBI" id="CHEBI:29108"/>
        <label>1</label>
    </ligand>
</feature>
<keyword evidence="4 10" id="KW-0479">Metal-binding</keyword>
<dbReference type="PRINTS" id="PR00458">
    <property type="entry name" value="PEROXIDASE"/>
</dbReference>
<sequence>MVSKRDSWSILVTLILLQAYGSLLIAARAQVPTNRTLRLSGLVLHHYKVHNTCRYAEVFIKHLVTKAWNKDRSITPALLRLAYSDCMVTGCDASILLDGEGSEKEAPQNSGLRAFELIDGIKRVLEVYCPRAVSCADILQLAARDAAGLAGAPKYPVFTGRRDGFRSNLKLVDLPSPSVTWDEALAYFRSRGLDVLDLGTLLGTAGSRTSNESTVYLNPTSGSNNSFQSSYFDHVLKNRGVLRIDQQMITTMDGIRIANEFANGFEDFRRYFALGMARLGSLGVLTGKEGEIRNSCRRTNSGKVLK</sequence>
<dbReference type="InterPro" id="IPR000823">
    <property type="entry name" value="Peroxidase_pln"/>
</dbReference>
<dbReference type="SUPFAM" id="SSF48113">
    <property type="entry name" value="Heme-dependent peroxidases"/>
    <property type="match status" value="1"/>
</dbReference>
<evidence type="ECO:0000256" key="12">
    <source>
        <dbReference type="PIRSR" id="PIRSR600823-5"/>
    </source>
</evidence>
<dbReference type="OMA" id="NCRFTNK"/>
<comment type="catalytic activity">
    <reaction evidence="1 13">
        <text>2 a phenolic donor + H2O2 = 2 a phenolic radical donor + 2 H2O</text>
        <dbReference type="Rhea" id="RHEA:56136"/>
        <dbReference type="ChEBI" id="CHEBI:15377"/>
        <dbReference type="ChEBI" id="CHEBI:16240"/>
        <dbReference type="ChEBI" id="CHEBI:139520"/>
        <dbReference type="ChEBI" id="CHEBI:139521"/>
        <dbReference type="EC" id="1.11.1.7"/>
    </reaction>
</comment>
<dbReference type="PANTHER" id="PTHR31235">
    <property type="entry name" value="PEROXIDASE 25-RELATED"/>
    <property type="match status" value="1"/>
</dbReference>
<name>A0A5P1F2L4_ASPOF</name>
<dbReference type="Pfam" id="PF00141">
    <property type="entry name" value="peroxidase"/>
    <property type="match status" value="1"/>
</dbReference>
<dbReference type="GO" id="GO:0005576">
    <property type="term" value="C:extracellular region"/>
    <property type="evidence" value="ECO:0007669"/>
    <property type="project" value="UniProtKB-SubCell"/>
</dbReference>
<keyword evidence="12" id="KW-1015">Disulfide bond</keyword>
<evidence type="ECO:0000313" key="15">
    <source>
        <dbReference type="EMBL" id="ONK72404.1"/>
    </source>
</evidence>
<comment type="similarity">
    <text evidence="13">Belongs to the peroxidase family. Classical plant (class III) peroxidase subfamily.</text>
</comment>
<dbReference type="PROSITE" id="PS50873">
    <property type="entry name" value="PEROXIDASE_4"/>
    <property type="match status" value="1"/>
</dbReference>
<dbReference type="EC" id="1.11.1.7" evidence="13"/>
<evidence type="ECO:0000256" key="10">
    <source>
        <dbReference type="PIRSR" id="PIRSR600823-3"/>
    </source>
</evidence>
<dbReference type="Proteomes" id="UP000243459">
    <property type="component" value="Chromosome 4"/>
</dbReference>
<evidence type="ECO:0000256" key="13">
    <source>
        <dbReference type="RuleBase" id="RU362060"/>
    </source>
</evidence>
<evidence type="ECO:0000256" key="4">
    <source>
        <dbReference type="ARBA" id="ARBA00022723"/>
    </source>
</evidence>
<evidence type="ECO:0000256" key="6">
    <source>
        <dbReference type="ARBA" id="ARBA00023002"/>
    </source>
</evidence>
<feature type="binding site" evidence="9">
    <location>
        <position position="175"/>
    </location>
    <ligand>
        <name>substrate</name>
    </ligand>
</feature>
<protein>
    <recommendedName>
        <fullName evidence="13">Peroxidase</fullName>
        <ecNumber evidence="13">1.11.1.7</ecNumber>
    </recommendedName>
</protein>
<feature type="binding site" evidence="10">
    <location>
        <position position="88"/>
    </location>
    <ligand>
        <name>Ca(2+)</name>
        <dbReference type="ChEBI" id="CHEBI:29108"/>
        <label>1</label>
    </ligand>
</feature>
<dbReference type="Gene3D" id="1.10.420.10">
    <property type="entry name" value="Peroxidase, domain 2"/>
    <property type="match status" value="2"/>
</dbReference>
<evidence type="ECO:0000256" key="5">
    <source>
        <dbReference type="ARBA" id="ARBA00022837"/>
    </source>
</evidence>
<dbReference type="Gene3D" id="1.10.520.10">
    <property type="match status" value="2"/>
</dbReference>
<feature type="domain" description="Plant heme peroxidase family profile" evidence="14">
    <location>
        <begin position="41"/>
        <end position="300"/>
    </location>
</feature>
<feature type="disulfide bond" evidence="12">
    <location>
        <begin position="135"/>
        <end position="296"/>
    </location>
</feature>
<feature type="binding site" evidence="10">
    <location>
        <position position="94"/>
    </location>
    <ligand>
        <name>Ca(2+)</name>
        <dbReference type="ChEBI" id="CHEBI:29108"/>
        <label>1</label>
    </ligand>
</feature>
<feature type="binding site" evidence="10">
    <location>
        <position position="90"/>
    </location>
    <ligand>
        <name>Ca(2+)</name>
        <dbReference type="ChEBI" id="CHEBI:29108"/>
        <label>1</label>
    </ligand>
</feature>
<dbReference type="GO" id="GO:0140825">
    <property type="term" value="F:lactoperoxidase activity"/>
    <property type="evidence" value="ECO:0007669"/>
    <property type="project" value="UniProtKB-EC"/>
</dbReference>
<evidence type="ECO:0000259" key="14">
    <source>
        <dbReference type="PROSITE" id="PS50873"/>
    </source>
</evidence>
<keyword evidence="8 13" id="KW-0376">Hydrogen peroxide</keyword>
<dbReference type="GO" id="GO:0042744">
    <property type="term" value="P:hydrogen peroxide catabolic process"/>
    <property type="evidence" value="ECO:0007669"/>
    <property type="project" value="UniProtKB-KW"/>
</dbReference>
<evidence type="ECO:0000256" key="3">
    <source>
        <dbReference type="ARBA" id="ARBA00022617"/>
    </source>
</evidence>
<reference evidence="16" key="1">
    <citation type="journal article" date="2017" name="Nat. Commun.">
        <title>The asparagus genome sheds light on the origin and evolution of a young Y chromosome.</title>
        <authorList>
            <person name="Harkess A."/>
            <person name="Zhou J."/>
            <person name="Xu C."/>
            <person name="Bowers J.E."/>
            <person name="Van der Hulst R."/>
            <person name="Ayyampalayam S."/>
            <person name="Mercati F."/>
            <person name="Riccardi P."/>
            <person name="McKain M.R."/>
            <person name="Kakrana A."/>
            <person name="Tang H."/>
            <person name="Ray J."/>
            <person name="Groenendijk J."/>
            <person name="Arikit S."/>
            <person name="Mathioni S.M."/>
            <person name="Nakano M."/>
            <person name="Shan H."/>
            <person name="Telgmann-Rauber A."/>
            <person name="Kanno A."/>
            <person name="Yue Z."/>
            <person name="Chen H."/>
            <person name="Li W."/>
            <person name="Chen Y."/>
            <person name="Xu X."/>
            <person name="Zhang Y."/>
            <person name="Luo S."/>
            <person name="Chen H."/>
            <person name="Gao J."/>
            <person name="Mao Z."/>
            <person name="Pires J.C."/>
            <person name="Luo M."/>
            <person name="Kudrna D."/>
            <person name="Wing R.A."/>
            <person name="Meyers B.C."/>
            <person name="Yi K."/>
            <person name="Kong H."/>
            <person name="Lavrijsen P."/>
            <person name="Sunseri F."/>
            <person name="Falavigna A."/>
            <person name="Ye Y."/>
            <person name="Leebens-Mack J.H."/>
            <person name="Chen G."/>
        </authorList>
    </citation>
    <scope>NUCLEOTIDE SEQUENCE [LARGE SCALE GENOMIC DNA]</scope>
    <source>
        <strain evidence="16">cv. DH0086</strain>
    </source>
</reference>
<feature type="disulfide bond" evidence="12">
    <location>
        <begin position="53"/>
        <end position="129"/>
    </location>
</feature>
<comment type="subcellular location">
    <subcellularLocation>
        <location evidence="13">Secreted</location>
    </subcellularLocation>
</comment>
<dbReference type="EMBL" id="CM007384">
    <property type="protein sequence ID" value="ONK72404.1"/>
    <property type="molecule type" value="Genomic_DNA"/>
</dbReference>
<comment type="cofactor">
    <cofactor evidence="13">
        <name>heme b</name>
        <dbReference type="ChEBI" id="CHEBI:60344"/>
    </cofactor>
    <text evidence="13">Binds 1 heme b (iron(II)-protoporphyrin IX) group per subunit.</text>
</comment>
<feature type="binding site" evidence="10">
    <location>
        <position position="92"/>
    </location>
    <ligand>
        <name>Ca(2+)</name>
        <dbReference type="ChEBI" id="CHEBI:29108"/>
        <label>1</label>
    </ligand>
</feature>
<evidence type="ECO:0000256" key="1">
    <source>
        <dbReference type="ARBA" id="ARBA00000189"/>
    </source>
</evidence>
<keyword evidence="13" id="KW-0964">Secreted</keyword>
<keyword evidence="5 10" id="KW-0106">Calcium</keyword>
<keyword evidence="16" id="KW-1185">Reference proteome</keyword>
<organism evidence="15 16">
    <name type="scientific">Asparagus officinalis</name>
    <name type="common">Garden asparagus</name>
    <dbReference type="NCBI Taxonomy" id="4686"/>
    <lineage>
        <taxon>Eukaryota</taxon>
        <taxon>Viridiplantae</taxon>
        <taxon>Streptophyta</taxon>
        <taxon>Embryophyta</taxon>
        <taxon>Tracheophyta</taxon>
        <taxon>Spermatophyta</taxon>
        <taxon>Magnoliopsida</taxon>
        <taxon>Liliopsida</taxon>
        <taxon>Asparagales</taxon>
        <taxon>Asparagaceae</taxon>
        <taxon>Asparagoideae</taxon>
        <taxon>Asparagus</taxon>
    </lineage>
</organism>
<keyword evidence="7 13" id="KW-0408">Iron</keyword>
<dbReference type="GO" id="GO:0006979">
    <property type="term" value="P:response to oxidative stress"/>
    <property type="evidence" value="ECO:0007669"/>
    <property type="project" value="UniProtKB-UniRule"/>
</dbReference>
<evidence type="ECO:0000256" key="2">
    <source>
        <dbReference type="ARBA" id="ARBA00022559"/>
    </source>
</evidence>
<dbReference type="Gramene" id="ONK72404">
    <property type="protein sequence ID" value="ONK72404"/>
    <property type="gene ID" value="A4U43_C04F19070"/>
</dbReference>
<evidence type="ECO:0000313" key="16">
    <source>
        <dbReference type="Proteomes" id="UP000243459"/>
    </source>
</evidence>
<accession>A0A5P1F2L4</accession>
<evidence type="ECO:0000256" key="8">
    <source>
        <dbReference type="ARBA" id="ARBA00023324"/>
    </source>
</evidence>
<comment type="cofactor">
    <cofactor evidence="10 13">
        <name>Ca(2+)</name>
        <dbReference type="ChEBI" id="CHEBI:29108"/>
    </cofactor>
    <text evidence="10 13">Binds 2 calcium ions per subunit.</text>
</comment>
<feature type="site" description="Transition state stabilizer" evidence="11">
    <location>
        <position position="80"/>
    </location>
</feature>